<dbReference type="GO" id="GO:0016829">
    <property type="term" value="F:lyase activity"/>
    <property type="evidence" value="ECO:0007669"/>
    <property type="project" value="UniProtKB-KW"/>
</dbReference>
<name>W5Y4A3_9CORY</name>
<organism evidence="3 4">
    <name type="scientific">Corynebacterium vitaeruminis DSM 20294</name>
    <dbReference type="NCBI Taxonomy" id="1224164"/>
    <lineage>
        <taxon>Bacteria</taxon>
        <taxon>Bacillati</taxon>
        <taxon>Actinomycetota</taxon>
        <taxon>Actinomycetes</taxon>
        <taxon>Mycobacteriales</taxon>
        <taxon>Corynebacteriaceae</taxon>
        <taxon>Corynebacterium</taxon>
    </lineage>
</organism>
<dbReference type="Pfam" id="PF01903">
    <property type="entry name" value="CbiX"/>
    <property type="match status" value="1"/>
</dbReference>
<dbReference type="PANTHER" id="PTHR33542:SF3">
    <property type="entry name" value="SIROHYDROCHLORIN FERROCHELATASE, CHLOROPLASTIC"/>
    <property type="match status" value="1"/>
</dbReference>
<dbReference type="KEGG" id="cvt:B843_11815"/>
<accession>W5Y4A3</accession>
<dbReference type="SUPFAM" id="SSF53800">
    <property type="entry name" value="Chelatase"/>
    <property type="match status" value="1"/>
</dbReference>
<dbReference type="PATRIC" id="fig|1224164.3.peg.2381"/>
<dbReference type="Gene3D" id="3.40.50.1400">
    <property type="match status" value="1"/>
</dbReference>
<keyword evidence="4" id="KW-1185">Reference proteome</keyword>
<evidence type="ECO:0000256" key="2">
    <source>
        <dbReference type="ARBA" id="ARBA00023239"/>
    </source>
</evidence>
<dbReference type="InterPro" id="IPR002762">
    <property type="entry name" value="CbiX-like"/>
</dbReference>
<protein>
    <recommendedName>
        <fullName evidence="5">Sirohydrochlorin ferrochelatase</fullName>
    </recommendedName>
</protein>
<dbReference type="eggNOG" id="COG2138">
    <property type="taxonomic scope" value="Bacteria"/>
</dbReference>
<sequence>MTALILLSHGSRNPKAAATVRELRQAVAERMGMPCFEAHLDFSAPDLGAVARRLVAEGIEDAVVVPLLFSSAYHHKVDVPREVAATQSATGLRLVLADALGTDLLVARVLAEKVAAEAPAGSHIALYSVGSSDEAANEQVMGLARTLATTLGRGVTSVQATGANKSSLLEVTIMHPRVHVLPLFVTHGLLLDAATSSISKIQDATGSVITHSAPLGAALAPVVGRRAAAMLCASC</sequence>
<dbReference type="CDD" id="cd03416">
    <property type="entry name" value="CbiX_SirB_N"/>
    <property type="match status" value="1"/>
</dbReference>
<reference evidence="3 4" key="1">
    <citation type="submission" date="2013-02" db="EMBL/GenBank/DDBJ databases">
        <title>The complete genome sequence of Corynebacterium vitaeruminis DSM 20294.</title>
        <authorList>
            <person name="Ruckert C."/>
            <person name="Albersmeier A."/>
            <person name="Kalinowski J."/>
        </authorList>
    </citation>
    <scope>NUCLEOTIDE SEQUENCE [LARGE SCALE GENOMIC DNA]</scope>
    <source>
        <strain evidence="4">ATCC 10234</strain>
    </source>
</reference>
<dbReference type="HOGENOM" id="CLU_056929_4_0_11"/>
<dbReference type="RefSeq" id="WP_025253723.1">
    <property type="nucleotide sequence ID" value="NZ_CP004353.1"/>
</dbReference>
<evidence type="ECO:0000313" key="3">
    <source>
        <dbReference type="EMBL" id="AHI23739.1"/>
    </source>
</evidence>
<dbReference type="PANTHER" id="PTHR33542">
    <property type="entry name" value="SIROHYDROCHLORIN FERROCHELATASE, CHLOROPLASTIC"/>
    <property type="match status" value="1"/>
</dbReference>
<keyword evidence="2" id="KW-0456">Lyase</keyword>
<dbReference type="STRING" id="1224164.B843_11815"/>
<dbReference type="EMBL" id="CP004353">
    <property type="protein sequence ID" value="AHI23739.1"/>
    <property type="molecule type" value="Genomic_DNA"/>
</dbReference>
<dbReference type="AlphaFoldDB" id="W5Y4A3"/>
<dbReference type="InterPro" id="IPR050963">
    <property type="entry name" value="Sirohydro_Cobaltochel/CbiX"/>
</dbReference>
<gene>
    <name evidence="3" type="ORF">B843_11815</name>
</gene>
<dbReference type="Proteomes" id="UP000019222">
    <property type="component" value="Chromosome"/>
</dbReference>
<evidence type="ECO:0000313" key="4">
    <source>
        <dbReference type="Proteomes" id="UP000019222"/>
    </source>
</evidence>
<keyword evidence="1" id="KW-0479">Metal-binding</keyword>
<dbReference type="GO" id="GO:0046872">
    <property type="term" value="F:metal ion binding"/>
    <property type="evidence" value="ECO:0007669"/>
    <property type="project" value="UniProtKB-KW"/>
</dbReference>
<evidence type="ECO:0008006" key="5">
    <source>
        <dbReference type="Google" id="ProtNLM"/>
    </source>
</evidence>
<proteinExistence type="predicted"/>
<evidence type="ECO:0000256" key="1">
    <source>
        <dbReference type="ARBA" id="ARBA00022723"/>
    </source>
</evidence>